<dbReference type="Gene3D" id="3.30.420.250">
    <property type="match status" value="1"/>
</dbReference>
<dbReference type="Proteomes" id="UP000317624">
    <property type="component" value="Unassembled WGS sequence"/>
</dbReference>
<accession>A0A558C263</accession>
<keyword evidence="2" id="KW-1185">Reference proteome</keyword>
<proteinExistence type="predicted"/>
<protein>
    <submittedName>
        <fullName evidence="1">DUF3822 family protein</fullName>
    </submittedName>
</protein>
<gene>
    <name evidence="1" type="ORF">FNT36_02065</name>
</gene>
<dbReference type="Pfam" id="PF12864">
    <property type="entry name" value="DUF3822"/>
    <property type="match status" value="1"/>
</dbReference>
<dbReference type="AlphaFoldDB" id="A0A558C263"/>
<dbReference type="CDD" id="cd24013">
    <property type="entry name" value="ASKHA_ATPase_BT3980-like"/>
    <property type="match status" value="1"/>
</dbReference>
<evidence type="ECO:0000313" key="2">
    <source>
        <dbReference type="Proteomes" id="UP000317624"/>
    </source>
</evidence>
<comment type="caution">
    <text evidence="1">The sequence shown here is derived from an EMBL/GenBank/DDBJ whole genome shotgun (WGS) entry which is preliminary data.</text>
</comment>
<dbReference type="OrthoDB" id="658622at2"/>
<reference evidence="1 2" key="1">
    <citation type="submission" date="2019-07" db="EMBL/GenBank/DDBJ databases">
        <title>Hymenobacter sp. straun FUR1 Genome sequencing and assembly.</title>
        <authorList>
            <person name="Chhetri G."/>
        </authorList>
    </citation>
    <scope>NUCLEOTIDE SEQUENCE [LARGE SCALE GENOMIC DNA]</scope>
    <source>
        <strain evidence="1 2">Fur1</strain>
    </source>
</reference>
<dbReference type="Gene3D" id="3.30.420.260">
    <property type="match status" value="1"/>
</dbReference>
<organism evidence="1 2">
    <name type="scientific">Hymenobacter setariae</name>
    <dbReference type="NCBI Taxonomy" id="2594794"/>
    <lineage>
        <taxon>Bacteria</taxon>
        <taxon>Pseudomonadati</taxon>
        <taxon>Bacteroidota</taxon>
        <taxon>Cytophagia</taxon>
        <taxon>Cytophagales</taxon>
        <taxon>Hymenobacteraceae</taxon>
        <taxon>Hymenobacter</taxon>
    </lineage>
</organism>
<name>A0A558C263_9BACT</name>
<dbReference type="EMBL" id="VMRJ01000001">
    <property type="protein sequence ID" value="TVT42900.1"/>
    <property type="molecule type" value="Genomic_DNA"/>
</dbReference>
<sequence>MPLLPVPATAILPPSSALPPAPVAQLHDEAFDPSRLGAYHLDILLTEGHCRLTVREAARQKVVVLEDWTLAAASALPALAAGHELLGRAGWAGVRLAVGGGAFTLLPAPLFRPGDEAAYLGLHYTLGATEQALAYALPPGSPAHELVSIFGTEAAVAEWLQATHGPTARLLHHTSALVAGLLHQRGPAAPTRQLYLHLAGPELTLVVLGTQLEFCNVFAISTPEDAVYYTILVMQELGLNPDQDTVTIWGDLTSESAIFTLLRTYVRHLRFGSRPFGLQYSYRLNELAECRHFELFSLAFCD</sequence>
<evidence type="ECO:0000313" key="1">
    <source>
        <dbReference type="EMBL" id="TVT42900.1"/>
    </source>
</evidence>
<dbReference type="InterPro" id="IPR024213">
    <property type="entry name" value="DUF3822"/>
</dbReference>